<sequence>MNLPGPALRLFPGRFLDVLLVVLLAALLAMTAGCAGNRTQFHELALIGQSSEQQRRELTLAFDAYIVGIEKDNASRVGRLADCPGAPGGDCLAIDAPYLRERPDLRDALHGKYAGQHRPTYVSHIARFGPSGQVCFLYNVYAAGDACAPLALTVAPAQPLVARSWQALATLGRDVERLTAERRFSHVIVYTMGWNTYQPEALRNIRDLATRLREAAGGDPAFRPLVLGVTWPSTGDPALPMADFGIKAKDADEVGAVWENILLNRELRRAKAAGGFRLIVVGHSFGARAATRAVFSAPLVTAAPTPVVDLVVSLQGAYSYQRYLATDAGGAEGREGAPYRDFASLAGPVVLTASRHDTAVTQAGHARYFVGSQAAFDEARAGPHGARFLAAATAEDGRVPALACVPQRVLWIDASSVIKGNQAGTGGGAHSAVYTPEIGRLVYQLIRSCAS</sequence>
<name>A0A6I3STS3_9BURK</name>
<dbReference type="InterPro" id="IPR029058">
    <property type="entry name" value="AB_hydrolase_fold"/>
</dbReference>
<comment type="caution">
    <text evidence="2">The sequence shown here is derived from an EMBL/GenBank/DDBJ whole genome shotgun (WGS) entry which is preliminary data.</text>
</comment>
<dbReference type="Proteomes" id="UP000430634">
    <property type="component" value="Unassembled WGS sequence"/>
</dbReference>
<keyword evidence="4" id="KW-1185">Reference proteome</keyword>
<reference evidence="2 3" key="3">
    <citation type="submission" date="2019-11" db="EMBL/GenBank/DDBJ databases">
        <title>Type strains purchased from KCTC, JCM and DSMZ.</title>
        <authorList>
            <person name="Lu H."/>
        </authorList>
    </citation>
    <scope>NUCLEOTIDE SEQUENCE [LARGE SCALE GENOMIC DNA]</scope>
    <source>
        <strain evidence="2 3">KCTC 52429</strain>
    </source>
</reference>
<proteinExistence type="predicted"/>
<dbReference type="RefSeq" id="WP_155469865.1">
    <property type="nucleotide sequence ID" value="NZ_BMKG01000002.1"/>
</dbReference>
<dbReference type="EMBL" id="BMKG01000002">
    <property type="protein sequence ID" value="GGB88319.1"/>
    <property type="molecule type" value="Genomic_DNA"/>
</dbReference>
<evidence type="ECO:0008006" key="5">
    <source>
        <dbReference type="Google" id="ProtNLM"/>
    </source>
</evidence>
<protein>
    <recommendedName>
        <fullName evidence="5">Alpha/beta hydrolase</fullName>
    </recommendedName>
</protein>
<reference evidence="4" key="2">
    <citation type="journal article" date="2019" name="Int. J. Syst. Evol. Microbiol.">
        <title>The Global Catalogue of Microorganisms (GCM) 10K type strain sequencing project: providing services to taxonomists for standard genome sequencing and annotation.</title>
        <authorList>
            <consortium name="The Broad Institute Genomics Platform"/>
            <consortium name="The Broad Institute Genome Sequencing Center for Infectious Disease"/>
            <person name="Wu L."/>
            <person name="Ma J."/>
        </authorList>
    </citation>
    <scope>NUCLEOTIDE SEQUENCE [LARGE SCALE GENOMIC DNA]</scope>
    <source>
        <strain evidence="4">CGMCC 1.15931</strain>
    </source>
</reference>
<reference evidence="1" key="1">
    <citation type="journal article" date="2014" name="Int. J. Syst. Evol. Microbiol.">
        <title>Complete genome of a new Firmicutes species belonging to the dominant human colonic microbiota ('Ruminococcus bicirculans') reveals two chromosomes and a selective capacity to utilize plant glucans.</title>
        <authorList>
            <consortium name="NISC Comparative Sequencing Program"/>
            <person name="Wegmann U."/>
            <person name="Louis P."/>
            <person name="Goesmann A."/>
            <person name="Henrissat B."/>
            <person name="Duncan S.H."/>
            <person name="Flint H.J."/>
        </authorList>
    </citation>
    <scope>NUCLEOTIDE SEQUENCE</scope>
    <source>
        <strain evidence="1">CGMCC 1.15931</strain>
    </source>
</reference>
<evidence type="ECO:0000313" key="2">
    <source>
        <dbReference type="EMBL" id="MTV52538.1"/>
    </source>
</evidence>
<evidence type="ECO:0000313" key="3">
    <source>
        <dbReference type="Proteomes" id="UP000430634"/>
    </source>
</evidence>
<dbReference type="OrthoDB" id="280053at2"/>
<dbReference type="Proteomes" id="UP000622638">
    <property type="component" value="Unassembled WGS sequence"/>
</dbReference>
<evidence type="ECO:0000313" key="1">
    <source>
        <dbReference type="EMBL" id="GGB88319.1"/>
    </source>
</evidence>
<evidence type="ECO:0000313" key="4">
    <source>
        <dbReference type="Proteomes" id="UP000622638"/>
    </source>
</evidence>
<reference evidence="1" key="4">
    <citation type="submission" date="2024-05" db="EMBL/GenBank/DDBJ databases">
        <authorList>
            <person name="Sun Q."/>
            <person name="Zhou Y."/>
        </authorList>
    </citation>
    <scope>NUCLEOTIDE SEQUENCE</scope>
    <source>
        <strain evidence="1">CGMCC 1.15931</strain>
    </source>
</reference>
<dbReference type="AlphaFoldDB" id="A0A6I3STS3"/>
<dbReference type="EMBL" id="WNKZ01000013">
    <property type="protein sequence ID" value="MTV52538.1"/>
    <property type="molecule type" value="Genomic_DNA"/>
</dbReference>
<gene>
    <name evidence="1" type="ORF">GCM10011572_07980</name>
    <name evidence="2" type="ORF">GM672_07290</name>
</gene>
<organism evidence="2 3">
    <name type="scientific">Pseudoduganella buxea</name>
    <dbReference type="NCBI Taxonomy" id="1949069"/>
    <lineage>
        <taxon>Bacteria</taxon>
        <taxon>Pseudomonadati</taxon>
        <taxon>Pseudomonadota</taxon>
        <taxon>Betaproteobacteria</taxon>
        <taxon>Burkholderiales</taxon>
        <taxon>Oxalobacteraceae</taxon>
        <taxon>Telluria group</taxon>
        <taxon>Pseudoduganella</taxon>
    </lineage>
</organism>
<dbReference type="SUPFAM" id="SSF53474">
    <property type="entry name" value="alpha/beta-Hydrolases"/>
    <property type="match status" value="1"/>
</dbReference>
<accession>A0A6I3STS3</accession>